<gene>
    <name evidence="2" type="ORF">KSP40_PGU005700</name>
</gene>
<organism evidence="2 3">
    <name type="scientific">Platanthera guangdongensis</name>
    <dbReference type="NCBI Taxonomy" id="2320717"/>
    <lineage>
        <taxon>Eukaryota</taxon>
        <taxon>Viridiplantae</taxon>
        <taxon>Streptophyta</taxon>
        <taxon>Embryophyta</taxon>
        <taxon>Tracheophyta</taxon>
        <taxon>Spermatophyta</taxon>
        <taxon>Magnoliopsida</taxon>
        <taxon>Liliopsida</taxon>
        <taxon>Asparagales</taxon>
        <taxon>Orchidaceae</taxon>
        <taxon>Orchidoideae</taxon>
        <taxon>Orchideae</taxon>
        <taxon>Orchidinae</taxon>
        <taxon>Platanthera</taxon>
    </lineage>
</organism>
<keyword evidence="1" id="KW-0812">Transmembrane</keyword>
<comment type="caution">
    <text evidence="2">The sequence shown here is derived from an EMBL/GenBank/DDBJ whole genome shotgun (WGS) entry which is preliminary data.</text>
</comment>
<keyword evidence="1" id="KW-0472">Membrane</keyword>
<evidence type="ECO:0000313" key="3">
    <source>
        <dbReference type="Proteomes" id="UP001412067"/>
    </source>
</evidence>
<keyword evidence="1" id="KW-1133">Transmembrane helix</keyword>
<feature type="transmembrane region" description="Helical" evidence="1">
    <location>
        <begin position="20"/>
        <end position="42"/>
    </location>
</feature>
<dbReference type="Proteomes" id="UP001412067">
    <property type="component" value="Unassembled WGS sequence"/>
</dbReference>
<protein>
    <submittedName>
        <fullName evidence="2">Uncharacterized protein</fullName>
    </submittedName>
</protein>
<sequence>MIYNLVAFSNTNLDSVISIGFFHGYSFITICLIFAQALMYLISASFYTLNTPPNIFLFSIQNFIYNINHADCICSEVVIMVLKYVDSIVKVSMHIFIRNKFKFYY</sequence>
<reference evidence="2 3" key="1">
    <citation type="journal article" date="2022" name="Nat. Plants">
        <title>Genomes of leafy and leafless Platanthera orchids illuminate the evolution of mycoheterotrophy.</title>
        <authorList>
            <person name="Li M.H."/>
            <person name="Liu K.W."/>
            <person name="Li Z."/>
            <person name="Lu H.C."/>
            <person name="Ye Q.L."/>
            <person name="Zhang D."/>
            <person name="Wang J.Y."/>
            <person name="Li Y.F."/>
            <person name="Zhong Z.M."/>
            <person name="Liu X."/>
            <person name="Yu X."/>
            <person name="Liu D.K."/>
            <person name="Tu X.D."/>
            <person name="Liu B."/>
            <person name="Hao Y."/>
            <person name="Liao X.Y."/>
            <person name="Jiang Y.T."/>
            <person name="Sun W.H."/>
            <person name="Chen J."/>
            <person name="Chen Y.Q."/>
            <person name="Ai Y."/>
            <person name="Zhai J.W."/>
            <person name="Wu S.S."/>
            <person name="Zhou Z."/>
            <person name="Hsiao Y.Y."/>
            <person name="Wu W.L."/>
            <person name="Chen Y.Y."/>
            <person name="Lin Y.F."/>
            <person name="Hsu J.L."/>
            <person name="Li C.Y."/>
            <person name="Wang Z.W."/>
            <person name="Zhao X."/>
            <person name="Zhong W.Y."/>
            <person name="Ma X.K."/>
            <person name="Ma L."/>
            <person name="Huang J."/>
            <person name="Chen G.Z."/>
            <person name="Huang M.Z."/>
            <person name="Huang L."/>
            <person name="Peng D.H."/>
            <person name="Luo Y.B."/>
            <person name="Zou S.Q."/>
            <person name="Chen S.P."/>
            <person name="Lan S."/>
            <person name="Tsai W.C."/>
            <person name="Van de Peer Y."/>
            <person name="Liu Z.J."/>
        </authorList>
    </citation>
    <scope>NUCLEOTIDE SEQUENCE [LARGE SCALE GENOMIC DNA]</scope>
    <source>
        <strain evidence="2">Lor288</strain>
    </source>
</reference>
<accession>A0ABR2LG54</accession>
<evidence type="ECO:0000313" key="2">
    <source>
        <dbReference type="EMBL" id="KAK8939932.1"/>
    </source>
</evidence>
<proteinExistence type="predicted"/>
<keyword evidence="3" id="KW-1185">Reference proteome</keyword>
<name>A0ABR2LG54_9ASPA</name>
<dbReference type="EMBL" id="JBBWWR010000020">
    <property type="protein sequence ID" value="KAK8939932.1"/>
    <property type="molecule type" value="Genomic_DNA"/>
</dbReference>
<evidence type="ECO:0000256" key="1">
    <source>
        <dbReference type="SAM" id="Phobius"/>
    </source>
</evidence>